<evidence type="ECO:0000256" key="4">
    <source>
        <dbReference type="ARBA" id="ARBA00023098"/>
    </source>
</evidence>
<keyword evidence="4" id="KW-0443">Lipid metabolism</keyword>
<dbReference type="NCBIfam" id="NF006100">
    <property type="entry name" value="PRK08252.1"/>
    <property type="match status" value="1"/>
</dbReference>
<sequence>MSALAQRVDAAPTAGGPVRMSIADHVAVITIDRPHVRNAVDKHTAEAIASALDEVDANTDIRACVLTGGGSVFSAGMDLKAFTESGERPVTEKRGGFGIVERPSAKPMIAAVEGKALGGGFEMVLACDLVVAGESAQFGLPEVKRGLVAAAGGVLRLPRRVSRAVALDMLFTGDPITAGRAAELGLVNYVVADGQAVESARALAMRIASNAPLAIRAVKEIADAVPDWSSADAFARQRPITDAVRSSADAAEGARAFVEKRPAVWSNR</sequence>
<name>A0ABP8PTA3_9NOCA</name>
<proteinExistence type="inferred from homology"/>
<evidence type="ECO:0000256" key="2">
    <source>
        <dbReference type="ARBA" id="ARBA00005254"/>
    </source>
</evidence>
<dbReference type="InterPro" id="IPR001753">
    <property type="entry name" value="Enoyl-CoA_hydra/iso"/>
</dbReference>
<evidence type="ECO:0000256" key="6">
    <source>
        <dbReference type="ARBA" id="ARBA00023709"/>
    </source>
</evidence>
<comment type="function">
    <text evidence="1">Could possibly oxidize fatty acids using specific components.</text>
</comment>
<dbReference type="SUPFAM" id="SSF52096">
    <property type="entry name" value="ClpP/crotonase"/>
    <property type="match status" value="1"/>
</dbReference>
<comment type="caution">
    <text evidence="9">The sequence shown here is derived from an EMBL/GenBank/DDBJ whole genome shotgun (WGS) entry which is preliminary data.</text>
</comment>
<dbReference type="EMBL" id="BAABFB010000092">
    <property type="protein sequence ID" value="GAA4491534.1"/>
    <property type="molecule type" value="Genomic_DNA"/>
</dbReference>
<evidence type="ECO:0000256" key="3">
    <source>
        <dbReference type="ARBA" id="ARBA00022832"/>
    </source>
</evidence>
<reference evidence="10" key="1">
    <citation type="journal article" date="2019" name="Int. J. Syst. Evol. Microbiol.">
        <title>The Global Catalogue of Microorganisms (GCM) 10K type strain sequencing project: providing services to taxonomists for standard genome sequencing and annotation.</title>
        <authorList>
            <consortium name="The Broad Institute Genomics Platform"/>
            <consortium name="The Broad Institute Genome Sequencing Center for Infectious Disease"/>
            <person name="Wu L."/>
            <person name="Ma J."/>
        </authorList>
    </citation>
    <scope>NUCLEOTIDE SEQUENCE [LARGE SCALE GENOMIC DNA]</scope>
    <source>
        <strain evidence="10">JCM 32206</strain>
    </source>
</reference>
<evidence type="ECO:0000256" key="8">
    <source>
        <dbReference type="RuleBase" id="RU003707"/>
    </source>
</evidence>
<dbReference type="Pfam" id="PF00378">
    <property type="entry name" value="ECH_1"/>
    <property type="match status" value="1"/>
</dbReference>
<comment type="catalytic activity">
    <reaction evidence="6">
        <text>a (3S)-3-hydroxyacyl-CoA = a (2E)-enoyl-CoA + H2O</text>
        <dbReference type="Rhea" id="RHEA:16105"/>
        <dbReference type="ChEBI" id="CHEBI:15377"/>
        <dbReference type="ChEBI" id="CHEBI:57318"/>
        <dbReference type="ChEBI" id="CHEBI:58856"/>
        <dbReference type="EC" id="4.2.1.17"/>
    </reaction>
</comment>
<dbReference type="Proteomes" id="UP001501183">
    <property type="component" value="Unassembled WGS sequence"/>
</dbReference>
<dbReference type="Gene3D" id="3.90.226.10">
    <property type="entry name" value="2-enoyl-CoA Hydratase, Chain A, domain 1"/>
    <property type="match status" value="1"/>
</dbReference>
<dbReference type="PANTHER" id="PTHR11941:SF169">
    <property type="entry name" value="(7AS)-7A-METHYL-1,5-DIOXO-2,3,5,6,7,7A-HEXAHYDRO-1H-INDENE-CARBOXYL-COA HYDROLASE"/>
    <property type="match status" value="1"/>
</dbReference>
<evidence type="ECO:0000256" key="5">
    <source>
        <dbReference type="ARBA" id="ARBA00023239"/>
    </source>
</evidence>
<dbReference type="InterPro" id="IPR029045">
    <property type="entry name" value="ClpP/crotonase-like_dom_sf"/>
</dbReference>
<evidence type="ECO:0000256" key="7">
    <source>
        <dbReference type="ARBA" id="ARBA00023717"/>
    </source>
</evidence>
<dbReference type="InterPro" id="IPR014748">
    <property type="entry name" value="Enoyl-CoA_hydra_C"/>
</dbReference>
<keyword evidence="3" id="KW-0276">Fatty acid metabolism</keyword>
<comment type="similarity">
    <text evidence="2 8">Belongs to the enoyl-CoA hydratase/isomerase family.</text>
</comment>
<keyword evidence="10" id="KW-1185">Reference proteome</keyword>
<evidence type="ECO:0000313" key="9">
    <source>
        <dbReference type="EMBL" id="GAA4491534.1"/>
    </source>
</evidence>
<protein>
    <submittedName>
        <fullName evidence="9">Crotonase/enoyl-CoA hydratase family protein</fullName>
    </submittedName>
</protein>
<comment type="catalytic activity">
    <reaction evidence="7">
        <text>a 4-saturated-(3S)-3-hydroxyacyl-CoA = a (3E)-enoyl-CoA + H2O</text>
        <dbReference type="Rhea" id="RHEA:20724"/>
        <dbReference type="ChEBI" id="CHEBI:15377"/>
        <dbReference type="ChEBI" id="CHEBI:58521"/>
        <dbReference type="ChEBI" id="CHEBI:137480"/>
        <dbReference type="EC" id="4.2.1.17"/>
    </reaction>
</comment>
<accession>A0ABP8PTA3</accession>
<dbReference type="PANTHER" id="PTHR11941">
    <property type="entry name" value="ENOYL-COA HYDRATASE-RELATED"/>
    <property type="match status" value="1"/>
</dbReference>
<keyword evidence="5" id="KW-0456">Lyase</keyword>
<dbReference type="CDD" id="cd06558">
    <property type="entry name" value="crotonase-like"/>
    <property type="match status" value="1"/>
</dbReference>
<dbReference type="Gene3D" id="1.10.12.10">
    <property type="entry name" value="Lyase 2-enoyl-coa Hydratase, Chain A, domain 2"/>
    <property type="match status" value="1"/>
</dbReference>
<gene>
    <name evidence="9" type="ORF">GCM10023094_56110</name>
</gene>
<dbReference type="InterPro" id="IPR018376">
    <property type="entry name" value="Enoyl-CoA_hyd/isom_CS"/>
</dbReference>
<dbReference type="PROSITE" id="PS00166">
    <property type="entry name" value="ENOYL_COA_HYDRATASE"/>
    <property type="match status" value="1"/>
</dbReference>
<evidence type="ECO:0000313" key="10">
    <source>
        <dbReference type="Proteomes" id="UP001501183"/>
    </source>
</evidence>
<evidence type="ECO:0000256" key="1">
    <source>
        <dbReference type="ARBA" id="ARBA00002994"/>
    </source>
</evidence>
<organism evidence="9 10">
    <name type="scientific">Rhodococcus olei</name>
    <dbReference type="NCBI Taxonomy" id="2161675"/>
    <lineage>
        <taxon>Bacteria</taxon>
        <taxon>Bacillati</taxon>
        <taxon>Actinomycetota</taxon>
        <taxon>Actinomycetes</taxon>
        <taxon>Mycobacteriales</taxon>
        <taxon>Nocardiaceae</taxon>
        <taxon>Rhodococcus</taxon>
    </lineage>
</organism>